<keyword evidence="1" id="KW-0472">Membrane</keyword>
<evidence type="ECO:0008006" key="4">
    <source>
        <dbReference type="Google" id="ProtNLM"/>
    </source>
</evidence>
<keyword evidence="1" id="KW-1133">Transmembrane helix</keyword>
<dbReference type="Proteomes" id="UP000826616">
    <property type="component" value="Chromosome"/>
</dbReference>
<evidence type="ECO:0000313" key="3">
    <source>
        <dbReference type="Proteomes" id="UP000826616"/>
    </source>
</evidence>
<evidence type="ECO:0000313" key="2">
    <source>
        <dbReference type="EMBL" id="QYY41479.1"/>
    </source>
</evidence>
<gene>
    <name evidence="2" type="ORF">K3F53_11060</name>
</gene>
<keyword evidence="3" id="KW-1185">Reference proteome</keyword>
<evidence type="ECO:0000256" key="1">
    <source>
        <dbReference type="SAM" id="Phobius"/>
    </source>
</evidence>
<sequence>MFGKKFLFEEEIHNTYHSLDTKVRGKNGYSAVKQHLQHKLPDSDKLKRLEKLMVIANIEENRAKHLLQISGIVSTILLSFVIAGVGGLYGVVGGLFEKLIESIIERPEDLETQQAMNMLFNNSVDILWYMMVIGMVVFVGLSVIWAKKNFAQLKRSILLQYIINEEIKEVTVVAQKHLHKFTIE</sequence>
<feature type="transmembrane region" description="Helical" evidence="1">
    <location>
        <begin position="126"/>
        <end position="146"/>
    </location>
</feature>
<dbReference type="RefSeq" id="WP_220558974.1">
    <property type="nucleotide sequence ID" value="NZ_CP080764.1"/>
</dbReference>
<keyword evidence="1" id="KW-0812">Transmembrane</keyword>
<accession>A0ABX8Y7X6</accession>
<organism evidence="2 3">
    <name type="scientific">Aneurinibacillus thermoaerophilus</name>
    <dbReference type="NCBI Taxonomy" id="143495"/>
    <lineage>
        <taxon>Bacteria</taxon>
        <taxon>Bacillati</taxon>
        <taxon>Bacillota</taxon>
        <taxon>Bacilli</taxon>
        <taxon>Bacillales</taxon>
        <taxon>Paenibacillaceae</taxon>
        <taxon>Aneurinibacillus group</taxon>
        <taxon>Aneurinibacillus</taxon>
    </lineage>
</organism>
<feature type="transmembrane region" description="Helical" evidence="1">
    <location>
        <begin position="72"/>
        <end position="92"/>
    </location>
</feature>
<dbReference type="GeneID" id="97141910"/>
<reference evidence="2 3" key="1">
    <citation type="submission" date="2021-08" db="EMBL/GenBank/DDBJ databases">
        <title>Complete genome sequence of the strain Aneurinibacillus thermoaerophilus CCM 8960.</title>
        <authorList>
            <person name="Musilova J."/>
            <person name="Kourilova X."/>
            <person name="Pernicova I."/>
            <person name="Bezdicek M."/>
            <person name="Lengerova M."/>
            <person name="Obruca S."/>
            <person name="Sedlar K."/>
        </authorList>
    </citation>
    <scope>NUCLEOTIDE SEQUENCE [LARGE SCALE GENOMIC DNA]</scope>
    <source>
        <strain evidence="2 3">CCM 8960</strain>
    </source>
</reference>
<dbReference type="EMBL" id="CP080764">
    <property type="protein sequence ID" value="QYY41479.1"/>
    <property type="molecule type" value="Genomic_DNA"/>
</dbReference>
<proteinExistence type="predicted"/>
<name>A0ABX8Y7X6_ANETH</name>
<protein>
    <recommendedName>
        <fullName evidence="4">MotA/TolQ/ExbB proton channel family protein</fullName>
    </recommendedName>
</protein>